<organism evidence="4 5">
    <name type="scientific">Pristionchus mayeri</name>
    <dbReference type="NCBI Taxonomy" id="1317129"/>
    <lineage>
        <taxon>Eukaryota</taxon>
        <taxon>Metazoa</taxon>
        <taxon>Ecdysozoa</taxon>
        <taxon>Nematoda</taxon>
        <taxon>Chromadorea</taxon>
        <taxon>Rhabditida</taxon>
        <taxon>Rhabditina</taxon>
        <taxon>Diplogasteromorpha</taxon>
        <taxon>Diplogasteroidea</taxon>
        <taxon>Neodiplogasteridae</taxon>
        <taxon>Pristionchus</taxon>
    </lineage>
</organism>
<keyword evidence="2" id="KW-0732">Signal</keyword>
<feature type="signal peptide" evidence="2">
    <location>
        <begin position="1"/>
        <end position="16"/>
    </location>
</feature>
<feature type="chain" id="PRO_5042962584" description="SXP/RAL-2 family protein Ani s 5-like cation-binding domain-containing protein" evidence="2">
    <location>
        <begin position="17"/>
        <end position="198"/>
    </location>
</feature>
<comment type="caution">
    <text evidence="4">The sequence shown here is derived from an EMBL/GenBank/DDBJ whole genome shotgun (WGS) entry which is preliminary data.</text>
</comment>
<dbReference type="PANTHER" id="PTHR21593">
    <property type="entry name" value="PRION-LIKE- Q/N-RICH -DOMAIN-BEARING PROTEIN PROTEIN"/>
    <property type="match status" value="1"/>
</dbReference>
<accession>A0AAN5CMP6</accession>
<dbReference type="Pfam" id="PF02520">
    <property type="entry name" value="ANIS5_cation-bd"/>
    <property type="match status" value="1"/>
</dbReference>
<evidence type="ECO:0000256" key="1">
    <source>
        <dbReference type="SAM" id="MobiDB-lite"/>
    </source>
</evidence>
<name>A0AAN5CMP6_9BILA</name>
<dbReference type="InterPro" id="IPR003677">
    <property type="entry name" value="ANIS5_cation-bd"/>
</dbReference>
<evidence type="ECO:0000313" key="5">
    <source>
        <dbReference type="Proteomes" id="UP001328107"/>
    </source>
</evidence>
<evidence type="ECO:0000259" key="3">
    <source>
        <dbReference type="Pfam" id="PF02520"/>
    </source>
</evidence>
<dbReference type="InterPro" id="IPR052823">
    <property type="entry name" value="SXP/RAL-2_related"/>
</dbReference>
<keyword evidence="5" id="KW-1185">Reference proteome</keyword>
<gene>
    <name evidence="4" type="ORF">PMAYCL1PPCAC_17463</name>
</gene>
<evidence type="ECO:0000256" key="2">
    <source>
        <dbReference type="SAM" id="SignalP"/>
    </source>
</evidence>
<dbReference type="AlphaFoldDB" id="A0AAN5CMP6"/>
<dbReference type="Proteomes" id="UP001328107">
    <property type="component" value="Unassembled WGS sequence"/>
</dbReference>
<reference evidence="5" key="1">
    <citation type="submission" date="2022-10" db="EMBL/GenBank/DDBJ databases">
        <title>Genome assembly of Pristionchus species.</title>
        <authorList>
            <person name="Yoshida K."/>
            <person name="Sommer R.J."/>
        </authorList>
    </citation>
    <scope>NUCLEOTIDE SEQUENCE [LARGE SCALE GENOMIC DNA]</scope>
    <source>
        <strain evidence="5">RS5460</strain>
    </source>
</reference>
<dbReference type="PANTHER" id="PTHR21593:SF36">
    <property type="entry name" value="DUF148 DOMAIN-CONTAINING PROTEIN-RELATED"/>
    <property type="match status" value="1"/>
</dbReference>
<evidence type="ECO:0000313" key="4">
    <source>
        <dbReference type="EMBL" id="GMR47268.1"/>
    </source>
</evidence>
<proteinExistence type="predicted"/>
<feature type="domain" description="SXP/RAL-2 family protein Ani s 5-like cation-binding" evidence="3">
    <location>
        <begin position="47"/>
        <end position="145"/>
    </location>
</feature>
<feature type="compositionally biased region" description="Basic and acidic residues" evidence="1">
    <location>
        <begin position="174"/>
        <end position="198"/>
    </location>
</feature>
<feature type="region of interest" description="Disordered" evidence="1">
    <location>
        <begin position="161"/>
        <end position="198"/>
    </location>
</feature>
<sequence>MRQAVFLLVALTLADAVFFAKSMQKKEKKEEFRPKLPFFANCTSEEIREFFSITRNKSLPKKEVEERTREWAEERGNETLVVYTEYIAELKKRKENAFLVLKQVFNKLPEMLERYDEAREDMDITGEEEEKKLARILNAYSLETRNAFVYLITHHYPRGVNDTKRKPFIPSPRKNGENRNKGPYGKKEEKIPVEEEAL</sequence>
<protein>
    <recommendedName>
        <fullName evidence="3">SXP/RAL-2 family protein Ani s 5-like cation-binding domain-containing protein</fullName>
    </recommendedName>
</protein>
<dbReference type="EMBL" id="BTRK01000004">
    <property type="protein sequence ID" value="GMR47268.1"/>
    <property type="molecule type" value="Genomic_DNA"/>
</dbReference>